<keyword evidence="4" id="KW-1185">Reference proteome</keyword>
<dbReference type="Pfam" id="PF21922">
    <property type="entry name" value="PBP_dimer_2"/>
    <property type="match status" value="1"/>
</dbReference>
<sequence>MNAPLRRVGVVLLVLFGLLFVNLNWVQVYKGEEYRTSPLNARVQLAEYKRPRGVIEAQGKGLASSVATDGELKYLRKYPFPSTYAHVVGYKPVNMAATAVEQAENEFLAGESDQQFAERFRSMVTGKETSGGNVLLTLSLRTQQTAFAELSRNQVGARRGAVVALDPRTGAVQAMVSFPSFDPNPLVSHNTRAAQAAFDRLAADPARPLTNRAVAETLPPGSTFKVILAAAALESGVAATTRIPAGPAYQPPQTTQVIRNAHPSICPEAQVTLLNALTESCNTGFAQLGVRLGADRVKAKAQAFGFGDEELTVGQTGGPGMPVAASQTGEMARPQGGADPAALAQSSIGQRDVRMTPLQGAMIAAAVANDGQQMRPYVVQQLLAADRRPLHTAAPRTLREPVEPQVAAELRKMMVSVVRSGTGGNARIDGVEVGGKTGTAQTGVAADHGWFIGFAIRDGKPVSAVAVVLENAGSGGSGEATRIAGRVMRAVLADGRGGN</sequence>
<dbReference type="InterPro" id="IPR054120">
    <property type="entry name" value="PBPA_dimer"/>
</dbReference>
<dbReference type="PANTHER" id="PTHR30627">
    <property type="entry name" value="PEPTIDOGLYCAN D,D-TRANSPEPTIDASE"/>
    <property type="match status" value="1"/>
</dbReference>
<dbReference type="EMBL" id="BAAARY010000001">
    <property type="protein sequence ID" value="GAA2512228.1"/>
    <property type="molecule type" value="Genomic_DNA"/>
</dbReference>
<evidence type="ECO:0000313" key="4">
    <source>
        <dbReference type="Proteomes" id="UP001499978"/>
    </source>
</evidence>
<dbReference type="PANTHER" id="PTHR30627:SF24">
    <property type="entry name" value="PENICILLIN-BINDING PROTEIN 4B"/>
    <property type="match status" value="1"/>
</dbReference>
<feature type="domain" description="Penicillin-binding protein transpeptidase" evidence="1">
    <location>
        <begin position="160"/>
        <end position="488"/>
    </location>
</feature>
<dbReference type="RefSeq" id="WP_344167267.1">
    <property type="nucleotide sequence ID" value="NZ_BAAARY010000001.1"/>
</dbReference>
<organism evidence="3 4">
    <name type="scientific">Pilimelia columellifera subsp. columellifera</name>
    <dbReference type="NCBI Taxonomy" id="706583"/>
    <lineage>
        <taxon>Bacteria</taxon>
        <taxon>Bacillati</taxon>
        <taxon>Actinomycetota</taxon>
        <taxon>Actinomycetes</taxon>
        <taxon>Micromonosporales</taxon>
        <taxon>Micromonosporaceae</taxon>
        <taxon>Pilimelia</taxon>
    </lineage>
</organism>
<dbReference type="SUPFAM" id="SSF56601">
    <property type="entry name" value="beta-lactamase/transpeptidase-like"/>
    <property type="match status" value="1"/>
</dbReference>
<dbReference type="Pfam" id="PF00905">
    <property type="entry name" value="Transpeptidase"/>
    <property type="match status" value="1"/>
</dbReference>
<dbReference type="InterPro" id="IPR012338">
    <property type="entry name" value="Beta-lactam/transpept-like"/>
</dbReference>
<dbReference type="Proteomes" id="UP001499978">
    <property type="component" value="Unassembled WGS sequence"/>
</dbReference>
<reference evidence="3 4" key="1">
    <citation type="journal article" date="2019" name="Int. J. Syst. Evol. Microbiol.">
        <title>The Global Catalogue of Microorganisms (GCM) 10K type strain sequencing project: providing services to taxonomists for standard genome sequencing and annotation.</title>
        <authorList>
            <consortium name="The Broad Institute Genomics Platform"/>
            <consortium name="The Broad Institute Genome Sequencing Center for Infectious Disease"/>
            <person name="Wu L."/>
            <person name="Ma J."/>
        </authorList>
    </citation>
    <scope>NUCLEOTIDE SEQUENCE [LARGE SCALE GENOMIC DNA]</scope>
    <source>
        <strain evidence="3 4">JCM 3367</strain>
    </source>
</reference>
<feature type="domain" description="Penicillin binding protein A dimerisation" evidence="2">
    <location>
        <begin position="52"/>
        <end position="134"/>
    </location>
</feature>
<name>A0ABN3N0F5_9ACTN</name>
<proteinExistence type="predicted"/>
<evidence type="ECO:0000259" key="1">
    <source>
        <dbReference type="Pfam" id="PF00905"/>
    </source>
</evidence>
<dbReference type="Gene3D" id="3.40.710.10">
    <property type="entry name" value="DD-peptidase/beta-lactamase superfamily"/>
    <property type="match status" value="1"/>
</dbReference>
<evidence type="ECO:0000259" key="2">
    <source>
        <dbReference type="Pfam" id="PF21922"/>
    </source>
</evidence>
<protein>
    <submittedName>
        <fullName evidence="3">D,D-transpeptidase PbpA</fullName>
    </submittedName>
</protein>
<comment type="caution">
    <text evidence="3">The sequence shown here is derived from an EMBL/GenBank/DDBJ whole genome shotgun (WGS) entry which is preliminary data.</text>
</comment>
<dbReference type="InterPro" id="IPR050515">
    <property type="entry name" value="Beta-lactam/transpept"/>
</dbReference>
<dbReference type="InterPro" id="IPR001460">
    <property type="entry name" value="PCN-bd_Tpept"/>
</dbReference>
<gene>
    <name evidence="3" type="primary">pbpA</name>
    <name evidence="3" type="ORF">GCM10010201_04370</name>
</gene>
<dbReference type="Gene3D" id="3.90.1310.10">
    <property type="entry name" value="Penicillin-binding protein 2a (Domain 2)"/>
    <property type="match status" value="1"/>
</dbReference>
<accession>A0ABN3N0F5</accession>
<evidence type="ECO:0000313" key="3">
    <source>
        <dbReference type="EMBL" id="GAA2512228.1"/>
    </source>
</evidence>